<keyword evidence="1" id="KW-0812">Transmembrane</keyword>
<feature type="transmembrane region" description="Helical" evidence="1">
    <location>
        <begin position="98"/>
        <end position="116"/>
    </location>
</feature>
<sequence length="129" mass="15120">MIVLTMVSIVAVTISAALNYLLGSLRETKQRDFRIKELLLAMLHINLLALYMFQLGVSRSHKKVILYAGLLNIPYYLLLIAGTFLIRDQIMIITEDSYFLFFLLCVWTIFTVILDIRERRNKRRVRPIK</sequence>
<dbReference type="Proteomes" id="UP000182264">
    <property type="component" value="Chromosome"/>
</dbReference>
<dbReference type="STRING" id="29542.A6070_09380"/>
<dbReference type="EMBL" id="CP015518">
    <property type="protein sequence ID" value="APG23719.1"/>
    <property type="molecule type" value="Genomic_DNA"/>
</dbReference>
<reference evidence="2 3" key="1">
    <citation type="journal article" date="2017" name="Genome Announc.">
        <title>Complete Genome Sequences of Two Acetylene-Fermenting Pelobacter acetylenicus Strains.</title>
        <authorList>
            <person name="Sutton J.M."/>
            <person name="Baesman S.M."/>
            <person name="Fierst J.L."/>
            <person name="Poret-Peterson A.T."/>
            <person name="Oremland R.S."/>
            <person name="Dunlap D.S."/>
            <person name="Akob D.M."/>
        </authorList>
    </citation>
    <scope>NUCLEOTIDE SEQUENCE [LARGE SCALE GENOMIC DNA]</scope>
    <source>
        <strain evidence="2 3">DSM 3247</strain>
    </source>
</reference>
<dbReference type="AlphaFoldDB" id="A0A1L3GCZ1"/>
<feature type="transmembrane region" description="Helical" evidence="1">
    <location>
        <begin position="33"/>
        <end position="53"/>
    </location>
</feature>
<gene>
    <name evidence="2" type="ORF">A7E75_00770</name>
</gene>
<feature type="transmembrane region" description="Helical" evidence="1">
    <location>
        <begin position="65"/>
        <end position="86"/>
    </location>
</feature>
<evidence type="ECO:0000313" key="2">
    <source>
        <dbReference type="EMBL" id="APG23719.1"/>
    </source>
</evidence>
<organism evidence="2 3">
    <name type="scientific">Syntrophotalea acetylenica</name>
    <name type="common">Pelobacter acetylenicus</name>
    <dbReference type="NCBI Taxonomy" id="29542"/>
    <lineage>
        <taxon>Bacteria</taxon>
        <taxon>Pseudomonadati</taxon>
        <taxon>Thermodesulfobacteriota</taxon>
        <taxon>Desulfuromonadia</taxon>
        <taxon>Desulfuromonadales</taxon>
        <taxon>Syntrophotaleaceae</taxon>
        <taxon>Syntrophotalea</taxon>
    </lineage>
</organism>
<protein>
    <submittedName>
        <fullName evidence="2">Uncharacterized protein</fullName>
    </submittedName>
</protein>
<name>A0A1L3GCZ1_SYNAC</name>
<keyword evidence="1" id="KW-1133">Transmembrane helix</keyword>
<evidence type="ECO:0000313" key="3">
    <source>
        <dbReference type="Proteomes" id="UP000182264"/>
    </source>
</evidence>
<evidence type="ECO:0000256" key="1">
    <source>
        <dbReference type="SAM" id="Phobius"/>
    </source>
</evidence>
<keyword evidence="1" id="KW-0472">Membrane</keyword>
<keyword evidence="3" id="KW-1185">Reference proteome</keyword>
<dbReference type="KEGG" id="pace:A6070_09380"/>
<proteinExistence type="predicted"/>
<accession>A0A1L3GCZ1</accession>